<dbReference type="EMBL" id="JPMX01000012">
    <property type="protein sequence ID" value="KGH48054.1"/>
    <property type="molecule type" value="Genomic_DNA"/>
</dbReference>
<feature type="region of interest" description="Disordered" evidence="4">
    <location>
        <begin position="147"/>
        <end position="172"/>
    </location>
</feature>
<evidence type="ECO:0000256" key="2">
    <source>
        <dbReference type="ARBA" id="ARBA00023125"/>
    </source>
</evidence>
<dbReference type="SUPFAM" id="SSF46785">
    <property type="entry name" value="Winged helix' DNA-binding domain"/>
    <property type="match status" value="1"/>
</dbReference>
<dbReference type="AlphaFoldDB" id="A0A098YC29"/>
<dbReference type="PANTHER" id="PTHR33164">
    <property type="entry name" value="TRANSCRIPTIONAL REGULATOR, MARR FAMILY"/>
    <property type="match status" value="1"/>
</dbReference>
<evidence type="ECO:0000259" key="5">
    <source>
        <dbReference type="PROSITE" id="PS50995"/>
    </source>
</evidence>
<accession>A0A098YC29</accession>
<dbReference type="Proteomes" id="UP000029713">
    <property type="component" value="Unassembled WGS sequence"/>
</dbReference>
<dbReference type="OrthoDB" id="5148120at2"/>
<dbReference type="InterPro" id="IPR023187">
    <property type="entry name" value="Tscrpt_reg_MarR-type_CS"/>
</dbReference>
<evidence type="ECO:0000313" key="6">
    <source>
        <dbReference type="EMBL" id="KGH48054.1"/>
    </source>
</evidence>
<dbReference type="PROSITE" id="PS01117">
    <property type="entry name" value="HTH_MARR_1"/>
    <property type="match status" value="1"/>
</dbReference>
<name>A0A098YC29_9ACTN</name>
<keyword evidence="7" id="KW-1185">Reference proteome</keyword>
<sequence>MTDLARHPEQRVALGDELGRLMRVMHALKALATDDSGPDARERAAHVLLFPLTRSGPLRQGALAEMVHADPSTVSRHVTLLVDQGLVRRVADERDGRASRLIVTPAGEAALERLREERNAHLAQATAGWTPAELDSFTTALQRFVQDLTDHLPTPGAPAGSAGDDREEKKDR</sequence>
<evidence type="ECO:0000256" key="3">
    <source>
        <dbReference type="ARBA" id="ARBA00023163"/>
    </source>
</evidence>
<gene>
    <name evidence="6" type="ORF">IN07_04190</name>
</gene>
<organism evidence="6 7">
    <name type="scientific">Modestobacter caceresii</name>
    <dbReference type="NCBI Taxonomy" id="1522368"/>
    <lineage>
        <taxon>Bacteria</taxon>
        <taxon>Bacillati</taxon>
        <taxon>Actinomycetota</taxon>
        <taxon>Actinomycetes</taxon>
        <taxon>Geodermatophilales</taxon>
        <taxon>Geodermatophilaceae</taxon>
        <taxon>Modestobacter</taxon>
    </lineage>
</organism>
<proteinExistence type="predicted"/>
<reference evidence="6 7" key="1">
    <citation type="submission" date="2014-07" db="EMBL/GenBank/DDBJ databases">
        <title>Biosystematic studies on Modestobacter strains isolated from extreme hyper-arid desert soil and from historic building.</title>
        <authorList>
            <person name="Bukarasam K."/>
            <person name="Bull A."/>
            <person name="Girard G."/>
            <person name="van Wezel G."/>
            <person name="Goodfellow M."/>
        </authorList>
    </citation>
    <scope>NUCLEOTIDE SEQUENCE [LARGE SCALE GENOMIC DNA]</scope>
    <source>
        <strain evidence="6 7">KNN45-2b</strain>
    </source>
</reference>
<dbReference type="InterPro" id="IPR039422">
    <property type="entry name" value="MarR/SlyA-like"/>
</dbReference>
<evidence type="ECO:0000313" key="7">
    <source>
        <dbReference type="Proteomes" id="UP000029713"/>
    </source>
</evidence>
<comment type="caution">
    <text evidence="6">The sequence shown here is derived from an EMBL/GenBank/DDBJ whole genome shotgun (WGS) entry which is preliminary data.</text>
</comment>
<dbReference type="Gene3D" id="1.10.10.10">
    <property type="entry name" value="Winged helix-like DNA-binding domain superfamily/Winged helix DNA-binding domain"/>
    <property type="match status" value="1"/>
</dbReference>
<dbReference type="RefSeq" id="WP_036333863.1">
    <property type="nucleotide sequence ID" value="NZ_JPMX01000012.1"/>
</dbReference>
<keyword evidence="3" id="KW-0804">Transcription</keyword>
<dbReference type="GO" id="GO:0006950">
    <property type="term" value="P:response to stress"/>
    <property type="evidence" value="ECO:0007669"/>
    <property type="project" value="TreeGrafter"/>
</dbReference>
<feature type="compositionally biased region" description="Basic and acidic residues" evidence="4">
    <location>
        <begin position="163"/>
        <end position="172"/>
    </location>
</feature>
<keyword evidence="1" id="KW-0805">Transcription regulation</keyword>
<evidence type="ECO:0000256" key="1">
    <source>
        <dbReference type="ARBA" id="ARBA00023015"/>
    </source>
</evidence>
<dbReference type="Pfam" id="PF01047">
    <property type="entry name" value="MarR"/>
    <property type="match status" value="1"/>
</dbReference>
<dbReference type="PROSITE" id="PS50995">
    <property type="entry name" value="HTH_MARR_2"/>
    <property type="match status" value="1"/>
</dbReference>
<dbReference type="GO" id="GO:0003700">
    <property type="term" value="F:DNA-binding transcription factor activity"/>
    <property type="evidence" value="ECO:0007669"/>
    <property type="project" value="InterPro"/>
</dbReference>
<dbReference type="PANTHER" id="PTHR33164:SF57">
    <property type="entry name" value="MARR-FAMILY TRANSCRIPTIONAL REGULATOR"/>
    <property type="match status" value="1"/>
</dbReference>
<evidence type="ECO:0000256" key="4">
    <source>
        <dbReference type="SAM" id="MobiDB-lite"/>
    </source>
</evidence>
<dbReference type="InterPro" id="IPR036388">
    <property type="entry name" value="WH-like_DNA-bd_sf"/>
</dbReference>
<dbReference type="InterPro" id="IPR036390">
    <property type="entry name" value="WH_DNA-bd_sf"/>
</dbReference>
<feature type="domain" description="HTH marR-type" evidence="5">
    <location>
        <begin position="11"/>
        <end position="146"/>
    </location>
</feature>
<dbReference type="InterPro" id="IPR000835">
    <property type="entry name" value="HTH_MarR-typ"/>
</dbReference>
<protein>
    <submittedName>
        <fullName evidence="6">MarR family transcriptional regulator</fullName>
    </submittedName>
</protein>
<dbReference type="STRING" id="1522368.IN07_04190"/>
<dbReference type="SMART" id="SM00347">
    <property type="entry name" value="HTH_MARR"/>
    <property type="match status" value="1"/>
</dbReference>
<dbReference type="GO" id="GO:0003677">
    <property type="term" value="F:DNA binding"/>
    <property type="evidence" value="ECO:0007669"/>
    <property type="project" value="UniProtKB-KW"/>
</dbReference>
<keyword evidence="2" id="KW-0238">DNA-binding</keyword>